<feature type="domain" description="Type I restriction modification DNA specificity" evidence="4">
    <location>
        <begin position="64"/>
        <end position="181"/>
    </location>
</feature>
<dbReference type="GO" id="GO:0004519">
    <property type="term" value="F:endonuclease activity"/>
    <property type="evidence" value="ECO:0007669"/>
    <property type="project" value="UniProtKB-KW"/>
</dbReference>
<dbReference type="Gene3D" id="3.90.220.20">
    <property type="entry name" value="DNA methylase specificity domains"/>
    <property type="match status" value="2"/>
</dbReference>
<keyword evidence="2" id="KW-0680">Restriction system</keyword>
<proteinExistence type="inferred from homology"/>
<accession>A0A3P1BSE4</accession>
<evidence type="ECO:0000313" key="6">
    <source>
        <dbReference type="Proteomes" id="UP000271925"/>
    </source>
</evidence>
<gene>
    <name evidence="5" type="ORF">EHT25_10570</name>
</gene>
<dbReference type="PANTHER" id="PTHR30408">
    <property type="entry name" value="TYPE-1 RESTRICTION ENZYME ECOKI SPECIFICITY PROTEIN"/>
    <property type="match status" value="1"/>
</dbReference>
<keyword evidence="5" id="KW-0540">Nuclease</keyword>
<protein>
    <submittedName>
        <fullName evidence="5">Restriction endonuclease subunit S</fullName>
    </submittedName>
</protein>
<evidence type="ECO:0000313" key="5">
    <source>
        <dbReference type="EMBL" id="RRB03967.1"/>
    </source>
</evidence>
<keyword evidence="5" id="KW-0255">Endonuclease</keyword>
<comment type="similarity">
    <text evidence="1">Belongs to the type-I restriction system S methylase family.</text>
</comment>
<dbReference type="AlphaFoldDB" id="A0A3P1BSE4"/>
<keyword evidence="6" id="KW-1185">Reference proteome</keyword>
<evidence type="ECO:0000256" key="3">
    <source>
        <dbReference type="ARBA" id="ARBA00023125"/>
    </source>
</evidence>
<keyword evidence="3" id="KW-0238">DNA-binding</keyword>
<keyword evidence="5" id="KW-0378">Hydrolase</keyword>
<dbReference type="PANTHER" id="PTHR30408:SF12">
    <property type="entry name" value="TYPE I RESTRICTION ENZYME MJAVIII SPECIFICITY SUBUNIT"/>
    <property type="match status" value="1"/>
</dbReference>
<dbReference type="InterPro" id="IPR044946">
    <property type="entry name" value="Restrct_endonuc_typeI_TRD_sf"/>
</dbReference>
<dbReference type="GO" id="GO:0009307">
    <property type="term" value="P:DNA restriction-modification system"/>
    <property type="evidence" value="ECO:0007669"/>
    <property type="project" value="UniProtKB-KW"/>
</dbReference>
<reference evidence="5 6" key="1">
    <citation type="submission" date="2018-11" db="EMBL/GenBank/DDBJ databases">
        <authorList>
            <person name="Zhou Z."/>
            <person name="Wang G."/>
        </authorList>
    </citation>
    <scope>NUCLEOTIDE SEQUENCE [LARGE SCALE GENOMIC DNA]</scope>
    <source>
        <strain evidence="5 6">KCTC52004</strain>
    </source>
</reference>
<dbReference type="SUPFAM" id="SSF116734">
    <property type="entry name" value="DNA methylase specificity domain"/>
    <property type="match status" value="2"/>
</dbReference>
<organism evidence="5 6">
    <name type="scientific">Larkinella rosea</name>
    <dbReference type="NCBI Taxonomy" id="2025312"/>
    <lineage>
        <taxon>Bacteria</taxon>
        <taxon>Pseudomonadati</taxon>
        <taxon>Bacteroidota</taxon>
        <taxon>Cytophagia</taxon>
        <taxon>Cytophagales</taxon>
        <taxon>Spirosomataceae</taxon>
        <taxon>Larkinella</taxon>
    </lineage>
</organism>
<dbReference type="GO" id="GO:0003677">
    <property type="term" value="F:DNA binding"/>
    <property type="evidence" value="ECO:0007669"/>
    <property type="project" value="UniProtKB-KW"/>
</dbReference>
<dbReference type="OrthoDB" id="825893at2"/>
<comment type="caution">
    <text evidence="5">The sequence shown here is derived from an EMBL/GenBank/DDBJ whole genome shotgun (WGS) entry which is preliminary data.</text>
</comment>
<dbReference type="EMBL" id="RQJO01000008">
    <property type="protein sequence ID" value="RRB03967.1"/>
    <property type="molecule type" value="Genomic_DNA"/>
</dbReference>
<evidence type="ECO:0000259" key="4">
    <source>
        <dbReference type="Pfam" id="PF01420"/>
    </source>
</evidence>
<dbReference type="Pfam" id="PF01420">
    <property type="entry name" value="Methylase_S"/>
    <property type="match status" value="2"/>
</dbReference>
<sequence length="445" mass="50614">MRYLKIIPHSFLANWSVRYTLDNQFAFRPDFSLIRIGTFLKRSKNDIIIQDEALYKRITIRTNGKGVLLRDEEVGSNIGTKRQFLVSEGQFLISKIDARNGAMGIAPKELDGAIITADFLAFDIDQTIANPYFFWLLSITKQFTAFCQSCSTGTTNRQRLDEQLFLDLKIPLPPLDTQKSLVASYKSALFEADNKETKGKQLEMEMETYLNQFYGVTKNKYSQLKGLFFAEYKNIDRWGIDFAGLRSEWTIQPNFPLFRIGDICKIGSGGTPNRGVKAYYEHGDIPWVKTTEVINEIITQTDECITQAGLENSSARVYPAGSLIIAMYGQGATRGRTAKLGIDAATNQACAVLHDITSNLILTDYLWITLMHEYNRLRELASGNNQPNLNAKMIYNYKIQIADIISQQNMINYFFEKKNEIMSLYGEVNALRTDAIMDFESSIFL</sequence>
<dbReference type="InterPro" id="IPR052021">
    <property type="entry name" value="Type-I_RS_S_subunit"/>
</dbReference>
<name>A0A3P1BSE4_9BACT</name>
<feature type="domain" description="Type I restriction modification DNA specificity" evidence="4">
    <location>
        <begin position="258"/>
        <end position="412"/>
    </location>
</feature>
<evidence type="ECO:0000256" key="1">
    <source>
        <dbReference type="ARBA" id="ARBA00010923"/>
    </source>
</evidence>
<dbReference type="RefSeq" id="WP_124874223.1">
    <property type="nucleotide sequence ID" value="NZ_RQJO01000008.1"/>
</dbReference>
<evidence type="ECO:0000256" key="2">
    <source>
        <dbReference type="ARBA" id="ARBA00022747"/>
    </source>
</evidence>
<dbReference type="Proteomes" id="UP000271925">
    <property type="component" value="Unassembled WGS sequence"/>
</dbReference>
<dbReference type="InterPro" id="IPR000055">
    <property type="entry name" value="Restrct_endonuc_typeI_TRD"/>
</dbReference>